<comment type="caution">
    <text evidence="12">The sequence shown here is derived from an EMBL/GenBank/DDBJ whole genome shotgun (WGS) entry which is preliminary data.</text>
</comment>
<feature type="transmembrane region" description="Helical" evidence="10">
    <location>
        <begin position="2513"/>
        <end position="2530"/>
    </location>
</feature>
<name>A0ABP0H4V5_9DINO</name>
<evidence type="ECO:0000313" key="13">
    <source>
        <dbReference type="Proteomes" id="UP001642484"/>
    </source>
</evidence>
<keyword evidence="5" id="KW-0406">Ion transport</keyword>
<evidence type="ECO:0000256" key="4">
    <source>
        <dbReference type="ARBA" id="ARBA00022989"/>
    </source>
</evidence>
<dbReference type="Proteomes" id="UP001642484">
    <property type="component" value="Unassembled WGS sequence"/>
</dbReference>
<dbReference type="PROSITE" id="PS50042">
    <property type="entry name" value="CNMP_BINDING_3"/>
    <property type="match status" value="7"/>
</dbReference>
<dbReference type="Pfam" id="PF00027">
    <property type="entry name" value="cNMP_binding"/>
    <property type="match status" value="1"/>
</dbReference>
<feature type="region of interest" description="Disordered" evidence="9">
    <location>
        <begin position="816"/>
        <end position="838"/>
    </location>
</feature>
<organism evidence="12 13">
    <name type="scientific">Durusdinium trenchii</name>
    <dbReference type="NCBI Taxonomy" id="1381693"/>
    <lineage>
        <taxon>Eukaryota</taxon>
        <taxon>Sar</taxon>
        <taxon>Alveolata</taxon>
        <taxon>Dinophyceae</taxon>
        <taxon>Suessiales</taxon>
        <taxon>Symbiodiniaceae</taxon>
        <taxon>Durusdinium</taxon>
    </lineage>
</organism>
<feature type="region of interest" description="Disordered" evidence="9">
    <location>
        <begin position="888"/>
        <end position="934"/>
    </location>
</feature>
<evidence type="ECO:0000256" key="3">
    <source>
        <dbReference type="ARBA" id="ARBA00022692"/>
    </source>
</evidence>
<dbReference type="InterPro" id="IPR005821">
    <property type="entry name" value="Ion_trans_dom"/>
</dbReference>
<evidence type="ECO:0000313" key="12">
    <source>
        <dbReference type="EMBL" id="CAK8985258.1"/>
    </source>
</evidence>
<feature type="region of interest" description="Disordered" evidence="9">
    <location>
        <begin position="131"/>
        <end position="159"/>
    </location>
</feature>
<dbReference type="Pfam" id="PF00520">
    <property type="entry name" value="Ion_trans"/>
    <property type="match status" value="1"/>
</dbReference>
<dbReference type="PANTHER" id="PTHR10217">
    <property type="entry name" value="VOLTAGE AND LIGAND GATED POTASSIUM CHANNEL"/>
    <property type="match status" value="1"/>
</dbReference>
<evidence type="ECO:0000256" key="10">
    <source>
        <dbReference type="SAM" id="Phobius"/>
    </source>
</evidence>
<dbReference type="InterPro" id="IPR018488">
    <property type="entry name" value="cNMP-bd_CS"/>
</dbReference>
<dbReference type="Pfam" id="PF13738">
    <property type="entry name" value="Pyr_redox_3"/>
    <property type="match status" value="1"/>
</dbReference>
<dbReference type="InterPro" id="IPR027359">
    <property type="entry name" value="Volt_channel_dom_sf"/>
</dbReference>
<dbReference type="PROSITE" id="PS00888">
    <property type="entry name" value="CNMP_BINDING_1"/>
    <property type="match status" value="1"/>
</dbReference>
<feature type="domain" description="Cyclic nucleotide-binding" evidence="11">
    <location>
        <begin position="75"/>
        <end position="217"/>
    </location>
</feature>
<dbReference type="Gene3D" id="2.130.10.10">
    <property type="entry name" value="YVTN repeat-like/Quinoprotein amine dehydrogenase"/>
    <property type="match status" value="1"/>
</dbReference>
<keyword evidence="8" id="KW-0175">Coiled coil</keyword>
<dbReference type="InterPro" id="IPR014710">
    <property type="entry name" value="RmlC-like_jellyroll"/>
</dbReference>
<feature type="transmembrane region" description="Helical" evidence="10">
    <location>
        <begin position="2623"/>
        <end position="2645"/>
    </location>
</feature>
<dbReference type="PROSITE" id="PS50294">
    <property type="entry name" value="WD_REPEATS_REGION"/>
    <property type="match status" value="1"/>
</dbReference>
<feature type="domain" description="Cyclic nucleotide-binding" evidence="11">
    <location>
        <begin position="1502"/>
        <end position="1601"/>
    </location>
</feature>
<dbReference type="InterPro" id="IPR050818">
    <property type="entry name" value="KCNH_animal-type"/>
</dbReference>
<dbReference type="SUPFAM" id="SSF51206">
    <property type="entry name" value="cAMP-binding domain-like"/>
    <property type="match status" value="8"/>
</dbReference>
<keyword evidence="3 10" id="KW-0812">Transmembrane</keyword>
<feature type="compositionally biased region" description="Acidic residues" evidence="9">
    <location>
        <begin position="888"/>
        <end position="900"/>
    </location>
</feature>
<reference evidence="12 13" key="1">
    <citation type="submission" date="2024-02" db="EMBL/GenBank/DDBJ databases">
        <authorList>
            <person name="Chen Y."/>
            <person name="Shah S."/>
            <person name="Dougan E. K."/>
            <person name="Thang M."/>
            <person name="Chan C."/>
        </authorList>
    </citation>
    <scope>NUCLEOTIDE SEQUENCE [LARGE SCALE GENOMIC DNA]</scope>
</reference>
<accession>A0ABP0H4V5</accession>
<evidence type="ECO:0000259" key="11">
    <source>
        <dbReference type="PROSITE" id="PS50042"/>
    </source>
</evidence>
<feature type="transmembrane region" description="Helical" evidence="10">
    <location>
        <begin position="2536"/>
        <end position="2554"/>
    </location>
</feature>
<feature type="domain" description="Cyclic nucleotide-binding" evidence="11">
    <location>
        <begin position="372"/>
        <end position="491"/>
    </location>
</feature>
<evidence type="ECO:0000256" key="1">
    <source>
        <dbReference type="ARBA" id="ARBA00004141"/>
    </source>
</evidence>
<keyword evidence="2" id="KW-0813">Transport</keyword>
<keyword evidence="4 10" id="KW-1133">Transmembrane helix</keyword>
<dbReference type="EMBL" id="CAXAMN010000001">
    <property type="protein sequence ID" value="CAK8985258.1"/>
    <property type="molecule type" value="Genomic_DNA"/>
</dbReference>
<protein>
    <recommendedName>
        <fullName evidence="11">Cyclic nucleotide-binding domain-containing protein</fullName>
    </recommendedName>
</protein>
<dbReference type="PANTHER" id="PTHR10217:SF435">
    <property type="entry name" value="POTASSIUM VOLTAGE-GATED CHANNEL PROTEIN EAG"/>
    <property type="match status" value="1"/>
</dbReference>
<dbReference type="Gene3D" id="3.50.50.60">
    <property type="entry name" value="FAD/NAD(P)-binding domain"/>
    <property type="match status" value="1"/>
</dbReference>
<evidence type="ECO:0000256" key="7">
    <source>
        <dbReference type="PROSITE-ProRule" id="PRU00221"/>
    </source>
</evidence>
<gene>
    <name evidence="12" type="ORF">CCMP2556_LOCUS55</name>
</gene>
<dbReference type="SMART" id="SM00100">
    <property type="entry name" value="cNMP"/>
    <property type="match status" value="5"/>
</dbReference>
<feature type="domain" description="Cyclic nucleotide-binding" evidence="11">
    <location>
        <begin position="1074"/>
        <end position="1121"/>
    </location>
</feature>
<feature type="domain" description="Cyclic nucleotide-binding" evidence="11">
    <location>
        <begin position="1"/>
        <end position="43"/>
    </location>
</feature>
<dbReference type="InterPro" id="IPR015943">
    <property type="entry name" value="WD40/YVTN_repeat-like_dom_sf"/>
</dbReference>
<comment type="subcellular location">
    <subcellularLocation>
        <location evidence="1">Membrane</location>
        <topology evidence="1">Multi-pass membrane protein</topology>
    </subcellularLocation>
</comment>
<feature type="domain" description="Cyclic nucleotide-binding" evidence="11">
    <location>
        <begin position="522"/>
        <end position="617"/>
    </location>
</feature>
<feature type="repeat" description="WD" evidence="7">
    <location>
        <begin position="1761"/>
        <end position="1795"/>
    </location>
</feature>
<dbReference type="SUPFAM" id="SSF51905">
    <property type="entry name" value="FAD/NAD(P)-binding domain"/>
    <property type="match status" value="1"/>
</dbReference>
<dbReference type="InterPro" id="IPR036188">
    <property type="entry name" value="FAD/NAD-bd_sf"/>
</dbReference>
<dbReference type="SUPFAM" id="SSF81324">
    <property type="entry name" value="Voltage-gated potassium channels"/>
    <property type="match status" value="1"/>
</dbReference>
<dbReference type="Gene3D" id="1.10.287.70">
    <property type="match status" value="1"/>
</dbReference>
<feature type="compositionally biased region" description="Basic and acidic residues" evidence="9">
    <location>
        <begin position="2451"/>
        <end position="2462"/>
    </location>
</feature>
<dbReference type="CDD" id="cd00038">
    <property type="entry name" value="CAP_ED"/>
    <property type="match status" value="6"/>
</dbReference>
<keyword evidence="13" id="KW-1185">Reference proteome</keyword>
<proteinExistence type="predicted"/>
<feature type="coiled-coil region" evidence="8">
    <location>
        <begin position="1607"/>
        <end position="1634"/>
    </location>
</feature>
<dbReference type="SMART" id="SM00320">
    <property type="entry name" value="WD40"/>
    <property type="match status" value="1"/>
</dbReference>
<dbReference type="InterPro" id="IPR036322">
    <property type="entry name" value="WD40_repeat_dom_sf"/>
</dbReference>
<feature type="region of interest" description="Disordered" evidence="9">
    <location>
        <begin position="2433"/>
        <end position="2462"/>
    </location>
</feature>
<evidence type="ECO:0000256" key="2">
    <source>
        <dbReference type="ARBA" id="ARBA00022448"/>
    </source>
</evidence>
<dbReference type="Gene3D" id="2.60.120.10">
    <property type="entry name" value="Jelly Rolls"/>
    <property type="match status" value="7"/>
</dbReference>
<dbReference type="PROSITE" id="PS50082">
    <property type="entry name" value="WD_REPEATS_2"/>
    <property type="match status" value="1"/>
</dbReference>
<dbReference type="InterPro" id="IPR001680">
    <property type="entry name" value="WD40_rpt"/>
</dbReference>
<dbReference type="InterPro" id="IPR018490">
    <property type="entry name" value="cNMP-bd_dom_sf"/>
</dbReference>
<dbReference type="InterPro" id="IPR000595">
    <property type="entry name" value="cNMP-bd_dom"/>
</dbReference>
<feature type="transmembrane region" description="Helical" evidence="10">
    <location>
        <begin position="2566"/>
        <end position="2584"/>
    </location>
</feature>
<keyword evidence="6 10" id="KW-0472">Membrane</keyword>
<evidence type="ECO:0000256" key="8">
    <source>
        <dbReference type="SAM" id="Coils"/>
    </source>
</evidence>
<sequence>MKQGDHYGETMLLGLEQVWRVSLVSSSSSMIIEIRRDSFRSLLEEFPMEMKQFETFFDVTLEQLFSGTRTATCDIFTGSSPKMLESFDEHMLRRVFFPGETVLQDGPDSKELVLLQDGMGALEIAGRTVRTESKGMKKESYERRAETRREEEKEEEEDDRPACFGELEFLGLSPVRKMAVKALTPCICRVLNREMVPYIVQENAQLQGSLLMQMYQSTVITSWNEQASVLQDFVATQCSPQFLQFLAGHLEARLYPKGKKMCDLSRDSGSRSLQMVMTGSVLVRGMQGKELPSLGPNGVYGRMSALNLRPRPVGAIAFIAAEHCCVEVLHQDVVVRALEIYHDQRPKILMFDQDKKGGNSIDFVEIVANSRIFSNMSQEFVRELASSAVDRIFMPGDAIMHQGAVEYSMFIVVSGTADVYVSDIKNEDPQLARERITKPAKHMSRVSHLSPGAICGELAMLGITPTRSATILASTLCIMWEVLQEKAMAILDRYPQERELFGAVITRNLDSSVPSRLLQLPLLKAFDRKFRMLLTLYCERYAFFPDQQIIKEGEVGDKCFIINLGPAVLQKRGYAVKTFSPGSQFGCDHMLGINRTYCGTLIAMSVCHVLAVSRSSYVLALEQYPSTKANQQLLRQQRAEAKDLRQAIQRITIRKGIWQRYQGSCEVRLKSNVLFLNEQDLMQRFVKAWHETVREIRTTRMERARRRQEVEEMIENWRVKNEANFKKAAQKRREKELLHKNVTERGPLEYLDQDTRPSLPRLPKKQTQELVSILKAWPSPRPSPHYSLKVWGVMGQELTQPPGKDCRLLPMLEGVKRTGRQKPMGQSDDSDSDSGLEGSVQVPAVSFESRETKASWRATAALRSSLEMAGAPPIKENEKYLVCAADSVDSDDVDDDGDEVGELRPGDSPRGGASKRRVTSLYSGETEGTRRGSVGGMSTLAVETELGKFTGCSQELLADLSQAAQSIMCGEQLAIHAKGDQSDAILIVLRGTVDVRLGDEKGDHLGETLFLAVEDYWPVQLVSSSLSMVCEISREDLLTVLKDYPADKELLNPYLSQPPHVHLLTSERMLQIPLFAGISESAWETFRDSMLRRIFFPGEIILSEDTAQQDLVLLARGAVSIDIAGRTIRVERRGESLRGLSQREGMEMDMISPDDALHPAVFNDLEFLGLAEQRVSTIKADAEPWRFVTPPLPPSAEGAELGGVQKHWVHWSVNEFEMFLTCALNRGKTICDFEVPAGTRVMHIVTSGLASTERIRTLSSSTTFGMMAALGVAPRPERVKKVVAVEHCSCQLLHQAVVVRALELFPDQRMKVLTLSNGGQETDMSDLIDRIQNSPFFNNTHPDFVIELANSAVDRIFMPGDLVVNEGEVGNSMYILLNGNADVYVSDKSKDKQDKADTSKMLGQVGTVWRCGQKNEPKKIKQMIRVGHLAPGAIAGELAMLGISQTRSASIQASTLCVFWEVTQERAMLILDHFPEERQLFSTVIVQNLDLTVPGRMMNLPLFKSFDRKFRNLLGLYCERHAFFPDYTPTREGETGDKLWIMNSGPVMLQKKGFRVKMYLPGMHFGCDNMLGLSRQYMGTLVAMTVSHILSLSRSSYLHALEQYPSKAAHQKLLKAQKREANELREMLDRVAVRKGVWQRYQGELAGALGRRLSELIKWNITERGPLKYLEDWQEASDPWANETSWPRTGGRGGRIDFELRTDWSQDWPQPRPSPNYRLHVWDIVRQELRSQECGTPSKMLPLLGTKGKRPEEVGWPMANFLWHRQPVTSVDWHPSDETVLAVASADDSVSLWDMAVEARMPPRSEVSIHIPGSDEVLTLPVYTNTKVIEVKCLLEDRLSVNQSDLRLVYKQGPNYRVHNDNDEIARKVVIHGIKSFKRVSQKYDFPHVIIGAGHIGLKLAMTWLMDNFTNFVLFDRNDRVGGTSWIDQANSTSRLQTEVGVYHLEYHENNGWPSWAFDNPWPSRDKLLEHFHEVSEQFGILPYCRMQTNVRSLNVIGRDYWNQSYELTVKTKGKEEQVVQAASVAFFPGNLTNPKRVTYPGEDTFEGDIVYGISSQFDYAKVKGKTVMIVGSGAFAVENVRTCVEFAAQKVYMVCRRKTISMPRLVSWLINQSSDSVSAKLTLESMAPMYDLIGVDQWSYYAVQANETRTNVTIKQKSRFGIGDVYFLGVACGFCEHIVDDTKRVSNSTVHLVSGRKLENVSHILKLLGFNGEFDNDRLLKLKELYGWWVNKDYRRYIVAEPIYVDANNFGSTSFSPGAICWAEQQAHILKYPSDWATVMDSNMLPKHEAEEEISRPAYVVEARHGALTGITLGSLVRGISERGAVWGPLKRLRQREIHPPEKILECAKREWEEWRTTLKELGYEKTAEYPYTIESLNQYCEDEVEEFTKKFGRYVPAVGREDDAPGREVPPGADHFPPQLLFLHQGQKEPKELRTWPQSTGRARSATRGADDGSGLDRRCGEADQIRRQNRLVVGDGNQRRKSPDPKWAEQRRSWGLEEGMLNRIYTNMKVQLFVAALIAGNFLYPSLFYGFETFFNTMFFFELLVNMYAFWCCRFWKSGRWNIFDFVVVAIGILSVLRVELPGPLSMLRMMRAFRVFRLFKRVKSLNKIMVSLAKAVPGVANAFFILLLVMSIYAIIAVDLFKDFGKGFKFTNIKGKEVELITSRKQEYGFEYFGNFGKSLYTMFQVLTCESWSEAIARPLLHCGALSAPFACGELSAPSFLVFGMGMPGFGARLLPAKFMGHAAYKLTLR</sequence>
<evidence type="ECO:0000256" key="6">
    <source>
        <dbReference type="ARBA" id="ARBA00023136"/>
    </source>
</evidence>
<feature type="domain" description="Cyclic nucleotide-binding" evidence="11">
    <location>
        <begin position="1336"/>
        <end position="1471"/>
    </location>
</feature>
<evidence type="ECO:0000256" key="5">
    <source>
        <dbReference type="ARBA" id="ARBA00023065"/>
    </source>
</evidence>
<dbReference type="Gene3D" id="1.20.120.350">
    <property type="entry name" value="Voltage-gated potassium channels. Chain C"/>
    <property type="match status" value="1"/>
</dbReference>
<feature type="compositionally biased region" description="Basic and acidic residues" evidence="9">
    <location>
        <begin position="131"/>
        <end position="151"/>
    </location>
</feature>
<dbReference type="SUPFAM" id="SSF50978">
    <property type="entry name" value="WD40 repeat-like"/>
    <property type="match status" value="1"/>
</dbReference>
<keyword evidence="7" id="KW-0853">WD repeat</keyword>
<evidence type="ECO:0000256" key="9">
    <source>
        <dbReference type="SAM" id="MobiDB-lite"/>
    </source>
</evidence>